<protein>
    <submittedName>
        <fullName evidence="13">TrkH family potassium uptake protein</fullName>
    </submittedName>
</protein>
<evidence type="ECO:0000256" key="10">
    <source>
        <dbReference type="ARBA" id="ARBA00023065"/>
    </source>
</evidence>
<evidence type="ECO:0000256" key="3">
    <source>
        <dbReference type="ARBA" id="ARBA00022448"/>
    </source>
</evidence>
<feature type="transmembrane region" description="Helical" evidence="12">
    <location>
        <begin position="70"/>
        <end position="91"/>
    </location>
</feature>
<evidence type="ECO:0000256" key="7">
    <source>
        <dbReference type="ARBA" id="ARBA00022692"/>
    </source>
</evidence>
<feature type="transmembrane region" description="Helical" evidence="12">
    <location>
        <begin position="38"/>
        <end position="58"/>
    </location>
</feature>
<feature type="transmembrane region" description="Helical" evidence="12">
    <location>
        <begin position="184"/>
        <end position="202"/>
    </location>
</feature>
<feature type="transmembrane region" description="Helical" evidence="12">
    <location>
        <begin position="272"/>
        <end position="292"/>
    </location>
</feature>
<organism evidence="13 14">
    <name type="scientific">Mariniradius sediminis</name>
    <dbReference type="NCBI Taxonomy" id="2909237"/>
    <lineage>
        <taxon>Bacteria</taxon>
        <taxon>Pseudomonadati</taxon>
        <taxon>Bacteroidota</taxon>
        <taxon>Cytophagia</taxon>
        <taxon>Cytophagales</taxon>
        <taxon>Cyclobacteriaceae</taxon>
        <taxon>Mariniradius</taxon>
    </lineage>
</organism>
<dbReference type="EMBL" id="JAKEVZ010000014">
    <property type="protein sequence ID" value="MCF1752700.1"/>
    <property type="molecule type" value="Genomic_DNA"/>
</dbReference>
<feature type="transmembrane region" description="Helical" evidence="12">
    <location>
        <begin position="12"/>
        <end position="32"/>
    </location>
</feature>
<keyword evidence="14" id="KW-1185">Reference proteome</keyword>
<evidence type="ECO:0000256" key="5">
    <source>
        <dbReference type="ARBA" id="ARBA00022519"/>
    </source>
</evidence>
<evidence type="ECO:0000256" key="6">
    <source>
        <dbReference type="ARBA" id="ARBA00022538"/>
    </source>
</evidence>
<sequence>MIHYKAIGKIMGGLLMLLASLMLPGIAFSLYFKSGDHGPLLLSAATSFVIGATLFFSLSKQDQNVRKREGYLIVAVSWLLMTLFGMLPFLLSGATSTIPDAIFETVSGLTTTGATILTDIEVVPKGILFWRSMIQWIGGLGIIVLTVAIFPLLGIGGIELFVAESPGPTSDKLHPRIQETAKRLWYVYTGLTVLAGIMFRIAGMDFFDAVNHALTTMATGGFSTKNASLAYYQSPFIEYVAIFFMFLAGTNFTVLYFGLTGKFHRAWRSDEFRAYLFSLIGIVFFLSLPVYYYSGQQDLEKAIRDTMFQVISLVTTTGFVTADYTAYHSGLTLIFFMLLFLGASAGSTSGGIKYIRHLTFVKNSWLEFKRIVHPRAVVPLKINGERVTGKIITHIMNFLLIYLMIFVLGSIVVSLMGYDVLTSFGAVATTLGNVGPAIGEVGPVDNFAFFDPFTKIFLSCIMLLGRLELFTILILFTPYFWRAN</sequence>
<keyword evidence="5" id="KW-0997">Cell inner membrane</keyword>
<evidence type="ECO:0000256" key="4">
    <source>
        <dbReference type="ARBA" id="ARBA00022475"/>
    </source>
</evidence>
<proteinExistence type="inferred from homology"/>
<evidence type="ECO:0000256" key="11">
    <source>
        <dbReference type="ARBA" id="ARBA00023136"/>
    </source>
</evidence>
<gene>
    <name evidence="13" type="ORF">L0U89_16700</name>
</gene>
<evidence type="ECO:0000256" key="9">
    <source>
        <dbReference type="ARBA" id="ARBA00022989"/>
    </source>
</evidence>
<feature type="transmembrane region" description="Helical" evidence="12">
    <location>
        <begin position="326"/>
        <end position="346"/>
    </location>
</feature>
<dbReference type="InterPro" id="IPR004772">
    <property type="entry name" value="TrkH"/>
</dbReference>
<evidence type="ECO:0000256" key="1">
    <source>
        <dbReference type="ARBA" id="ARBA00004429"/>
    </source>
</evidence>
<evidence type="ECO:0000256" key="12">
    <source>
        <dbReference type="SAM" id="Phobius"/>
    </source>
</evidence>
<dbReference type="PANTHER" id="PTHR32024">
    <property type="entry name" value="TRK SYSTEM POTASSIUM UPTAKE PROTEIN TRKG-RELATED"/>
    <property type="match status" value="1"/>
</dbReference>
<feature type="transmembrane region" description="Helical" evidence="12">
    <location>
        <begin position="399"/>
        <end position="418"/>
    </location>
</feature>
<keyword evidence="3" id="KW-0813">Transport</keyword>
<keyword evidence="8" id="KW-0630">Potassium</keyword>
<keyword evidence="4" id="KW-1003">Cell membrane</keyword>
<evidence type="ECO:0000313" key="13">
    <source>
        <dbReference type="EMBL" id="MCF1752700.1"/>
    </source>
</evidence>
<dbReference type="RefSeq" id="WP_234862560.1">
    <property type="nucleotide sequence ID" value="NZ_JAKEVZ010000014.1"/>
</dbReference>
<dbReference type="Proteomes" id="UP001201449">
    <property type="component" value="Unassembled WGS sequence"/>
</dbReference>
<feature type="transmembrane region" description="Helical" evidence="12">
    <location>
        <begin position="136"/>
        <end position="163"/>
    </location>
</feature>
<keyword evidence="9 12" id="KW-1133">Transmembrane helix</keyword>
<comment type="caution">
    <text evidence="13">The sequence shown here is derived from an EMBL/GenBank/DDBJ whole genome shotgun (WGS) entry which is preliminary data.</text>
</comment>
<accession>A0ABS9BYF7</accession>
<comment type="subcellular location">
    <subcellularLocation>
        <location evidence="1">Cell inner membrane</location>
        <topology evidence="1">Multi-pass membrane protein</topology>
    </subcellularLocation>
</comment>
<reference evidence="13 14" key="1">
    <citation type="submission" date="2022-01" db="EMBL/GenBank/DDBJ databases">
        <title>Mariniradius saccharolyticus sp. nov., isolated from sediment of a river.</title>
        <authorList>
            <person name="Liu H."/>
        </authorList>
    </citation>
    <scope>NUCLEOTIDE SEQUENCE [LARGE SCALE GENOMIC DNA]</scope>
    <source>
        <strain evidence="13 14">RY-2</strain>
    </source>
</reference>
<feature type="transmembrane region" description="Helical" evidence="12">
    <location>
        <begin position="239"/>
        <end position="260"/>
    </location>
</feature>
<dbReference type="PIRSF" id="PIRSF006247">
    <property type="entry name" value="TrkH"/>
    <property type="match status" value="1"/>
</dbReference>
<dbReference type="InterPro" id="IPR003445">
    <property type="entry name" value="Cat_transpt"/>
</dbReference>
<dbReference type="Pfam" id="PF02386">
    <property type="entry name" value="TrkH"/>
    <property type="match status" value="1"/>
</dbReference>
<evidence type="ECO:0000313" key="14">
    <source>
        <dbReference type="Proteomes" id="UP001201449"/>
    </source>
</evidence>
<keyword evidence="11 12" id="KW-0472">Membrane</keyword>
<keyword evidence="10" id="KW-0406">Ion transport</keyword>
<dbReference type="PANTHER" id="PTHR32024:SF2">
    <property type="entry name" value="TRK SYSTEM POTASSIUM UPTAKE PROTEIN TRKG-RELATED"/>
    <property type="match status" value="1"/>
</dbReference>
<keyword evidence="6" id="KW-0633">Potassium transport</keyword>
<feature type="transmembrane region" description="Helical" evidence="12">
    <location>
        <begin position="456"/>
        <end position="481"/>
    </location>
</feature>
<evidence type="ECO:0000256" key="8">
    <source>
        <dbReference type="ARBA" id="ARBA00022958"/>
    </source>
</evidence>
<comment type="similarity">
    <text evidence="2">Belongs to the TrkH potassium transport family.</text>
</comment>
<keyword evidence="7 12" id="KW-0812">Transmembrane</keyword>
<evidence type="ECO:0000256" key="2">
    <source>
        <dbReference type="ARBA" id="ARBA00009137"/>
    </source>
</evidence>
<name>A0ABS9BYF7_9BACT</name>